<name>A0A1I2YFJ9_9MICO</name>
<evidence type="ECO:0000256" key="1">
    <source>
        <dbReference type="SAM" id="Phobius"/>
    </source>
</evidence>
<feature type="transmembrane region" description="Helical" evidence="1">
    <location>
        <begin position="125"/>
        <end position="143"/>
    </location>
</feature>
<dbReference type="Pfam" id="PF00990">
    <property type="entry name" value="GGDEF"/>
    <property type="match status" value="1"/>
</dbReference>
<dbReference type="RefSeq" id="WP_092448244.1">
    <property type="nucleotide sequence ID" value="NZ_BKAC01000024.1"/>
</dbReference>
<dbReference type="NCBIfam" id="TIGR00254">
    <property type="entry name" value="GGDEF"/>
    <property type="match status" value="1"/>
</dbReference>
<dbReference type="STRING" id="995038.SAMN05216274_10242"/>
<keyword evidence="1" id="KW-0812">Transmembrane</keyword>
<reference evidence="4 6" key="2">
    <citation type="submission" date="2019-03" db="EMBL/GenBank/DDBJ databases">
        <title>Genomics of glacier-inhabiting Cryobacterium strains.</title>
        <authorList>
            <person name="Liu Q."/>
            <person name="Xin Y.-H."/>
        </authorList>
    </citation>
    <scope>NUCLEOTIDE SEQUENCE [LARGE SCALE GENOMIC DNA]</scope>
    <source>
        <strain evidence="4 6">Hh34</strain>
    </source>
</reference>
<feature type="transmembrane region" description="Helical" evidence="1">
    <location>
        <begin position="6"/>
        <end position="26"/>
    </location>
</feature>
<dbReference type="InterPro" id="IPR000160">
    <property type="entry name" value="GGDEF_dom"/>
</dbReference>
<evidence type="ECO:0000259" key="2">
    <source>
        <dbReference type="PROSITE" id="PS50887"/>
    </source>
</evidence>
<dbReference type="InterPro" id="IPR029787">
    <property type="entry name" value="Nucleotide_cyclase"/>
</dbReference>
<feature type="domain" description="GGDEF" evidence="2">
    <location>
        <begin position="256"/>
        <end position="388"/>
    </location>
</feature>
<evidence type="ECO:0000313" key="3">
    <source>
        <dbReference type="EMBL" id="SFH24378.1"/>
    </source>
</evidence>
<gene>
    <name evidence="4" type="ORF">E3O11_09530</name>
    <name evidence="3" type="ORF">SAMN05216274_10242</name>
</gene>
<dbReference type="InterPro" id="IPR043128">
    <property type="entry name" value="Rev_trsase/Diguanyl_cyclase"/>
</dbReference>
<dbReference type="Proteomes" id="UP000199681">
    <property type="component" value="Unassembled WGS sequence"/>
</dbReference>
<feature type="transmembrane region" description="Helical" evidence="1">
    <location>
        <begin position="96"/>
        <end position="113"/>
    </location>
</feature>
<dbReference type="Proteomes" id="UP000297963">
    <property type="component" value="Unassembled WGS sequence"/>
</dbReference>
<comment type="caution">
    <text evidence="4">The sequence shown here is derived from an EMBL/GenBank/DDBJ whole genome shotgun (WGS) entry which is preliminary data.</text>
</comment>
<accession>A0A1I2YFJ9</accession>
<feature type="transmembrane region" description="Helical" evidence="1">
    <location>
        <begin position="155"/>
        <end position="176"/>
    </location>
</feature>
<sequence>MNLDSHTIQTMNGIVIALCAVTFTLNTAFKRNDTASRLWSLASIVGVMIVLLRSSGSTEPLMGWTVLAGNIGMIVAVSAVWSGARRFNRRRASRQVIGLMALLTLATVGATLAEGLPLQLWAGSVTLWLSVAILAVLGALEFVRGRLQRNLNGQIVAMTLAVTAVVAAVRAVVFLVDGRAGKLFTTYFATDSASAVSLCLVIIGTIALSVLRAEQAQGSAVGDMTDGIHSAAGVLSNTAFEQAATDHLDRGEAAGLTLALIGADIDNLPEINTAFGRIAGDEAIARFAANIRGSVPVMSLIGHRSSGYFQMLVVTDSAESARDLTEKLQVSLVEEPLREAALIRLTASFCIASTGDHGYSLSALGFAANAGIVAVKAAGGNAVALDPAHDDAAKAAPPTTN</sequence>
<reference evidence="3 5" key="1">
    <citation type="submission" date="2016-10" db="EMBL/GenBank/DDBJ databases">
        <authorList>
            <person name="Varghese N."/>
            <person name="Submissions S."/>
        </authorList>
    </citation>
    <scope>NUCLEOTIDE SEQUENCE [LARGE SCALE GENOMIC DNA]</scope>
    <source>
        <strain evidence="3 5">GMCC 1.11211</strain>
    </source>
</reference>
<evidence type="ECO:0000313" key="5">
    <source>
        <dbReference type="Proteomes" id="UP000199681"/>
    </source>
</evidence>
<organism evidence="4 6">
    <name type="scientific">Cryobacterium levicorallinum</name>
    <dbReference type="NCBI Taxonomy" id="995038"/>
    <lineage>
        <taxon>Bacteria</taxon>
        <taxon>Bacillati</taxon>
        <taxon>Actinomycetota</taxon>
        <taxon>Actinomycetes</taxon>
        <taxon>Micrococcales</taxon>
        <taxon>Microbacteriaceae</taxon>
        <taxon>Cryobacterium</taxon>
    </lineage>
</organism>
<proteinExistence type="predicted"/>
<evidence type="ECO:0000313" key="4">
    <source>
        <dbReference type="EMBL" id="TFB84509.1"/>
    </source>
</evidence>
<dbReference type="PROSITE" id="PS50887">
    <property type="entry name" value="GGDEF"/>
    <property type="match status" value="1"/>
</dbReference>
<evidence type="ECO:0000313" key="6">
    <source>
        <dbReference type="Proteomes" id="UP000297963"/>
    </source>
</evidence>
<feature type="transmembrane region" description="Helical" evidence="1">
    <location>
        <begin position="188"/>
        <end position="211"/>
    </location>
</feature>
<feature type="transmembrane region" description="Helical" evidence="1">
    <location>
        <begin position="38"/>
        <end position="55"/>
    </location>
</feature>
<dbReference type="SUPFAM" id="SSF55073">
    <property type="entry name" value="Nucleotide cyclase"/>
    <property type="match status" value="1"/>
</dbReference>
<keyword evidence="1" id="KW-1133">Transmembrane helix</keyword>
<dbReference type="EMBL" id="SOFE01000016">
    <property type="protein sequence ID" value="TFB84509.1"/>
    <property type="molecule type" value="Genomic_DNA"/>
</dbReference>
<keyword evidence="5" id="KW-1185">Reference proteome</keyword>
<dbReference type="AlphaFoldDB" id="A0A1I2YFJ9"/>
<keyword evidence="1" id="KW-0472">Membrane</keyword>
<protein>
    <submittedName>
        <fullName evidence="3 4">Diguanylate cyclase</fullName>
    </submittedName>
</protein>
<dbReference type="Gene3D" id="3.30.70.270">
    <property type="match status" value="1"/>
</dbReference>
<dbReference type="EMBL" id="FOPW01000002">
    <property type="protein sequence ID" value="SFH24378.1"/>
    <property type="molecule type" value="Genomic_DNA"/>
</dbReference>
<dbReference type="SMART" id="SM00267">
    <property type="entry name" value="GGDEF"/>
    <property type="match status" value="1"/>
</dbReference>
<feature type="transmembrane region" description="Helical" evidence="1">
    <location>
        <begin position="61"/>
        <end position="84"/>
    </location>
</feature>